<sequence length="104" mass="12505">MVLTVPGLLPDYPGRLCYWFSVWLWLVRSCWAAWLLWVPGGGLFLIGWQFPRWDESTKKMYDKSEIASKPTRFEPEKSEKNRRNLRLIQTCDFFYFVHSVHNFL</sequence>
<accession>A0A8S5N4I1</accession>
<organism evidence="2">
    <name type="scientific">Siphoviridae sp. ctv0N24</name>
    <dbReference type="NCBI Taxonomy" id="2826509"/>
    <lineage>
        <taxon>Viruses</taxon>
        <taxon>Duplodnaviria</taxon>
        <taxon>Heunggongvirae</taxon>
        <taxon>Uroviricota</taxon>
        <taxon>Caudoviricetes</taxon>
    </lineage>
</organism>
<evidence type="ECO:0000313" key="2">
    <source>
        <dbReference type="EMBL" id="DAD89051.1"/>
    </source>
</evidence>
<evidence type="ECO:0000256" key="1">
    <source>
        <dbReference type="SAM" id="Phobius"/>
    </source>
</evidence>
<keyword evidence="1" id="KW-0812">Transmembrane</keyword>
<proteinExistence type="predicted"/>
<keyword evidence="1" id="KW-1133">Transmembrane helix</keyword>
<feature type="transmembrane region" description="Helical" evidence="1">
    <location>
        <begin position="31"/>
        <end position="50"/>
    </location>
</feature>
<keyword evidence="1" id="KW-0472">Membrane</keyword>
<protein>
    <submittedName>
        <fullName evidence="2">Uncharacterized protein</fullName>
    </submittedName>
</protein>
<name>A0A8S5N4I1_9CAUD</name>
<reference evidence="2" key="1">
    <citation type="journal article" date="2021" name="Proc. Natl. Acad. Sci. U.S.A.">
        <title>A Catalog of Tens of Thousands of Viruses from Human Metagenomes Reveals Hidden Associations with Chronic Diseases.</title>
        <authorList>
            <person name="Tisza M.J."/>
            <person name="Buck C.B."/>
        </authorList>
    </citation>
    <scope>NUCLEOTIDE SEQUENCE</scope>
    <source>
        <strain evidence="2">Ctv0N24</strain>
    </source>
</reference>
<dbReference type="EMBL" id="BK015052">
    <property type="protein sequence ID" value="DAD89051.1"/>
    <property type="molecule type" value="Genomic_DNA"/>
</dbReference>